<evidence type="ECO:0000313" key="1">
    <source>
        <dbReference type="EMBL" id="GFE93079.1"/>
    </source>
</evidence>
<proteinExistence type="predicted"/>
<evidence type="ECO:0000313" key="2">
    <source>
        <dbReference type="Proteomes" id="UP000548726"/>
    </source>
</evidence>
<keyword evidence="2" id="KW-1185">Reference proteome</keyword>
<sequence length="326" mass="37418">MPSPDDRTIHAQSQISFSAELTPEQVAMFEEWDALVPTIYFMDICAVNITKMSAAKLANDRRKSYWADQFRKLDRKQHAFSYLLALLEKGSDPRDHMSKEAWVEQIYRDVASLRQFFHHARVYETDQILDDFIKILPGNPIELKRQAYLEFLRAANDEFKLSDPVAPKKRLATTSNILRKADDLSIPRQHAIVLVTIAKLYGNEDARKILKFTKNPVDFQPENSLADIMMITRFYERKIQIEDAANRGEAPYRRAKLLTDDEGLLRVARCIEPVSLQYRSTGDTHEILLDVKVKLAKLLTGLGGDNEGTEYNRIYAMIFGDEGGTE</sequence>
<protein>
    <submittedName>
        <fullName evidence="1">Uncharacterized protein</fullName>
    </submittedName>
</protein>
<dbReference type="Proteomes" id="UP000548726">
    <property type="component" value="Unassembled WGS sequence"/>
</dbReference>
<name>A0A6V8I675_9PROT</name>
<dbReference type="EMBL" id="BLJP01000003">
    <property type="protein sequence ID" value="GFE93079.1"/>
    <property type="molecule type" value="Genomic_DNA"/>
</dbReference>
<dbReference type="RefSeq" id="WP_086656008.1">
    <property type="nucleotide sequence ID" value="NZ_BLJP01000003.1"/>
</dbReference>
<organism evidence="1 2">
    <name type="scientific">Acetobacter persici</name>
    <dbReference type="NCBI Taxonomy" id="1076596"/>
    <lineage>
        <taxon>Bacteria</taxon>
        <taxon>Pseudomonadati</taxon>
        <taxon>Pseudomonadota</taxon>
        <taxon>Alphaproteobacteria</taxon>
        <taxon>Acetobacterales</taxon>
        <taxon>Acetobacteraceae</taxon>
        <taxon>Acetobacter</taxon>
    </lineage>
</organism>
<reference evidence="1 2" key="1">
    <citation type="journal article" date="2020" name="Cell Rep.">
        <title>Local necrotic cells trigger systemic immune activation via gut microbiome dysbiosis in Drosophila.</title>
        <authorList>
            <person name="Kosakamoto H."/>
            <person name="Yamauchi T."/>
            <person name="Akuzawa-Tokita Y."/>
            <person name="Nishimura K."/>
            <person name="Soga T."/>
            <person name="Murakami T."/>
            <person name="Mori H."/>
            <person name="Yamamoto K."/>
            <person name="Miyazaki R."/>
            <person name="Koto A."/>
            <person name="Miura M."/>
            <person name="Obata F."/>
        </authorList>
    </citation>
    <scope>NUCLEOTIDE SEQUENCE [LARGE SCALE GENOMIC DNA]</scope>
    <source>
        <strain evidence="1 2">Ai</strain>
    </source>
</reference>
<accession>A0A6V8I675</accession>
<gene>
    <name evidence="1" type="ORF">DmAi_11380</name>
</gene>
<dbReference type="OrthoDB" id="7011846at2"/>
<comment type="caution">
    <text evidence="1">The sequence shown here is derived from an EMBL/GenBank/DDBJ whole genome shotgun (WGS) entry which is preliminary data.</text>
</comment>
<dbReference type="AlphaFoldDB" id="A0A6V8I675"/>